<protein>
    <submittedName>
        <fullName evidence="2">DUF2721 domain-containing protein</fullName>
    </submittedName>
</protein>
<keyword evidence="1" id="KW-0812">Transmembrane</keyword>
<sequence length="164" mass="18107">MDVSATRTLVIIQDLLAPMVMLMSQALFLLGLSGRRALLFNNISALEQKQIGLQAHISDPGKHKAWQPQLERLTHLLQARNRYVLYSVWSHIAAIVCFVLTSLAIGLNLYTPNPLIQDLTWSVFVAGLVFTVLGLVALGVDEWLSHCMIGVYLMIALLVVSPGD</sequence>
<dbReference type="Proteomes" id="UP001268256">
    <property type="component" value="Unassembled WGS sequence"/>
</dbReference>
<feature type="transmembrane region" description="Helical" evidence="1">
    <location>
        <begin position="143"/>
        <end position="161"/>
    </location>
</feature>
<feature type="transmembrane region" description="Helical" evidence="1">
    <location>
        <begin position="83"/>
        <end position="107"/>
    </location>
</feature>
<dbReference type="InterPro" id="IPR021279">
    <property type="entry name" value="DUF2721"/>
</dbReference>
<dbReference type="AlphaFoldDB" id="A0AAE4FPM4"/>
<proteinExistence type="predicted"/>
<keyword evidence="3" id="KW-1185">Reference proteome</keyword>
<keyword evidence="1" id="KW-0472">Membrane</keyword>
<accession>A0AAE4FPM4</accession>
<dbReference type="Pfam" id="PF11026">
    <property type="entry name" value="DUF2721"/>
    <property type="match status" value="1"/>
</dbReference>
<comment type="caution">
    <text evidence="2">The sequence shown here is derived from an EMBL/GenBank/DDBJ whole genome shotgun (WGS) entry which is preliminary data.</text>
</comment>
<gene>
    <name evidence="2" type="ORF">RIF25_00160</name>
</gene>
<organism evidence="2 3">
    <name type="scientific">Pseudocalidococcus azoricus BACA0444</name>
    <dbReference type="NCBI Taxonomy" id="2918990"/>
    <lineage>
        <taxon>Bacteria</taxon>
        <taxon>Bacillati</taxon>
        <taxon>Cyanobacteriota</taxon>
        <taxon>Cyanophyceae</taxon>
        <taxon>Acaryochloridales</taxon>
        <taxon>Thermosynechococcaceae</taxon>
        <taxon>Pseudocalidococcus</taxon>
        <taxon>Pseudocalidococcus azoricus</taxon>
    </lineage>
</organism>
<feature type="transmembrane region" description="Helical" evidence="1">
    <location>
        <begin position="119"/>
        <end position="138"/>
    </location>
</feature>
<evidence type="ECO:0000313" key="3">
    <source>
        <dbReference type="Proteomes" id="UP001268256"/>
    </source>
</evidence>
<evidence type="ECO:0000313" key="2">
    <source>
        <dbReference type="EMBL" id="MDS3859207.1"/>
    </source>
</evidence>
<dbReference type="RefSeq" id="WP_322876546.1">
    <property type="nucleotide sequence ID" value="NZ_JAVMIP010000001.1"/>
</dbReference>
<reference evidence="3" key="1">
    <citation type="submission" date="2023-07" db="EMBL/GenBank/DDBJ databases">
        <authorList>
            <person name="Luz R."/>
            <person name="Cordeiro R."/>
            <person name="Fonseca A."/>
            <person name="Goncalves V."/>
        </authorList>
    </citation>
    <scope>NUCLEOTIDE SEQUENCE [LARGE SCALE GENOMIC DNA]</scope>
    <source>
        <strain evidence="3">BACA0444</strain>
    </source>
</reference>
<dbReference type="EMBL" id="JAVMIP010000001">
    <property type="protein sequence ID" value="MDS3859207.1"/>
    <property type="molecule type" value="Genomic_DNA"/>
</dbReference>
<evidence type="ECO:0000256" key="1">
    <source>
        <dbReference type="SAM" id="Phobius"/>
    </source>
</evidence>
<keyword evidence="1" id="KW-1133">Transmembrane helix</keyword>
<name>A0AAE4FPM4_9CYAN</name>
<feature type="transmembrane region" description="Helical" evidence="1">
    <location>
        <begin position="15"/>
        <end position="32"/>
    </location>
</feature>